<evidence type="ECO:0000313" key="2">
    <source>
        <dbReference type="Proteomes" id="UP001177670"/>
    </source>
</evidence>
<name>A0AA40FZX3_9HYME</name>
<dbReference type="Proteomes" id="UP001177670">
    <property type="component" value="Unassembled WGS sequence"/>
</dbReference>
<accession>A0AA40FZX3</accession>
<keyword evidence="2" id="KW-1185">Reference proteome</keyword>
<organism evidence="1 2">
    <name type="scientific">Melipona bicolor</name>
    <dbReference type="NCBI Taxonomy" id="60889"/>
    <lineage>
        <taxon>Eukaryota</taxon>
        <taxon>Metazoa</taxon>
        <taxon>Ecdysozoa</taxon>
        <taxon>Arthropoda</taxon>
        <taxon>Hexapoda</taxon>
        <taxon>Insecta</taxon>
        <taxon>Pterygota</taxon>
        <taxon>Neoptera</taxon>
        <taxon>Endopterygota</taxon>
        <taxon>Hymenoptera</taxon>
        <taxon>Apocrita</taxon>
        <taxon>Aculeata</taxon>
        <taxon>Apoidea</taxon>
        <taxon>Anthophila</taxon>
        <taxon>Apidae</taxon>
        <taxon>Melipona</taxon>
    </lineage>
</organism>
<proteinExistence type="predicted"/>
<gene>
    <name evidence="1" type="ORF">K0M31_003590</name>
</gene>
<dbReference type="AlphaFoldDB" id="A0AA40FZX3"/>
<sequence length="102" mass="11158">MTTKSYNVIHTSGTFNFDGCVSRGHKSGTQKSNGRASRFISVINSWDPTRSDTGSLTIRKVTSVVNQNMPETSLALMRILGDPLEVEATGPEKANTAERRSR</sequence>
<comment type="caution">
    <text evidence="1">The sequence shown here is derived from an EMBL/GenBank/DDBJ whole genome shotgun (WGS) entry which is preliminary data.</text>
</comment>
<evidence type="ECO:0000313" key="1">
    <source>
        <dbReference type="EMBL" id="KAK1128105.1"/>
    </source>
</evidence>
<dbReference type="EMBL" id="JAHYIQ010000011">
    <property type="protein sequence ID" value="KAK1128105.1"/>
    <property type="molecule type" value="Genomic_DNA"/>
</dbReference>
<protein>
    <submittedName>
        <fullName evidence="1">Uncharacterized protein</fullName>
    </submittedName>
</protein>
<reference evidence="1" key="1">
    <citation type="submission" date="2021-10" db="EMBL/GenBank/DDBJ databases">
        <title>Melipona bicolor Genome sequencing and assembly.</title>
        <authorList>
            <person name="Araujo N.S."/>
            <person name="Arias M.C."/>
        </authorList>
    </citation>
    <scope>NUCLEOTIDE SEQUENCE</scope>
    <source>
        <strain evidence="1">USP_2M_L1-L4_2017</strain>
        <tissue evidence="1">Whole body</tissue>
    </source>
</reference>